<accession>A0A8J8NAN9</accession>
<gene>
    <name evidence="1" type="ORF">FGO68_gene608</name>
</gene>
<protein>
    <submittedName>
        <fullName evidence="1">Uncharacterized protein</fullName>
    </submittedName>
</protein>
<keyword evidence="2" id="KW-1185">Reference proteome</keyword>
<sequence>MRLQKIGNYNEPIILINGFIQIDGNLDGSVAITFNGYGSPFNTRSFIQQSEWMQLAFIRRGSSATVTEMYVNGIFLMDVPQVCNLHSDQRYQGVDRSSPIDYAQLKLIQGIGWEAISNFVVLPADQIQLPNPLLFPQIHSRTGLNLRYQCIRPSQQCRHLVLHRPQCSSRWYRVQLLQVYPHENE</sequence>
<organism evidence="1 2">
    <name type="scientific">Halteria grandinella</name>
    <dbReference type="NCBI Taxonomy" id="5974"/>
    <lineage>
        <taxon>Eukaryota</taxon>
        <taxon>Sar</taxon>
        <taxon>Alveolata</taxon>
        <taxon>Ciliophora</taxon>
        <taxon>Intramacronucleata</taxon>
        <taxon>Spirotrichea</taxon>
        <taxon>Stichotrichia</taxon>
        <taxon>Sporadotrichida</taxon>
        <taxon>Halteriidae</taxon>
        <taxon>Halteria</taxon>
    </lineage>
</organism>
<name>A0A8J8NAN9_HALGN</name>
<evidence type="ECO:0000313" key="1">
    <source>
        <dbReference type="EMBL" id="TNV71383.1"/>
    </source>
</evidence>
<dbReference type="AlphaFoldDB" id="A0A8J8NAN9"/>
<evidence type="ECO:0000313" key="2">
    <source>
        <dbReference type="Proteomes" id="UP000785679"/>
    </source>
</evidence>
<dbReference type="EMBL" id="RRYP01029856">
    <property type="protein sequence ID" value="TNV71383.1"/>
    <property type="molecule type" value="Genomic_DNA"/>
</dbReference>
<proteinExistence type="predicted"/>
<comment type="caution">
    <text evidence="1">The sequence shown here is derived from an EMBL/GenBank/DDBJ whole genome shotgun (WGS) entry which is preliminary data.</text>
</comment>
<reference evidence="1" key="1">
    <citation type="submission" date="2019-06" db="EMBL/GenBank/DDBJ databases">
        <authorList>
            <person name="Zheng W."/>
        </authorList>
    </citation>
    <scope>NUCLEOTIDE SEQUENCE</scope>
    <source>
        <strain evidence="1">QDHG01</strain>
    </source>
</reference>
<dbReference type="Proteomes" id="UP000785679">
    <property type="component" value="Unassembled WGS sequence"/>
</dbReference>